<organism evidence="1">
    <name type="scientific">viral metagenome</name>
    <dbReference type="NCBI Taxonomy" id="1070528"/>
    <lineage>
        <taxon>unclassified sequences</taxon>
        <taxon>metagenomes</taxon>
        <taxon>organismal metagenomes</taxon>
    </lineage>
</organism>
<name>A0A6C0BP84_9ZZZZ</name>
<sequence length="95" mass="11225">MNELLMNIHQHVNEMVIDFIKQHLNNELKKIEVEFDISHEDLERVLNLNTDLYQNSICNATTSLGRKCKYKTHNGDKYCIKHKRLINLDKNGSTR</sequence>
<proteinExistence type="predicted"/>
<protein>
    <submittedName>
        <fullName evidence="1">Uncharacterized protein</fullName>
    </submittedName>
</protein>
<dbReference type="AlphaFoldDB" id="A0A6C0BP84"/>
<accession>A0A6C0BP84</accession>
<dbReference type="EMBL" id="MN739218">
    <property type="protein sequence ID" value="QHS94235.1"/>
    <property type="molecule type" value="Genomic_DNA"/>
</dbReference>
<reference evidence="1" key="1">
    <citation type="journal article" date="2020" name="Nature">
        <title>Giant virus diversity and host interactions through global metagenomics.</title>
        <authorList>
            <person name="Schulz F."/>
            <person name="Roux S."/>
            <person name="Paez-Espino D."/>
            <person name="Jungbluth S."/>
            <person name="Walsh D.A."/>
            <person name="Denef V.J."/>
            <person name="McMahon K.D."/>
            <person name="Konstantinidis K.T."/>
            <person name="Eloe-Fadrosh E.A."/>
            <person name="Kyrpides N.C."/>
            <person name="Woyke T."/>
        </authorList>
    </citation>
    <scope>NUCLEOTIDE SEQUENCE</scope>
    <source>
        <strain evidence="1">GVMAG-M-3300018416-26</strain>
    </source>
</reference>
<evidence type="ECO:0000313" key="1">
    <source>
        <dbReference type="EMBL" id="QHS94235.1"/>
    </source>
</evidence>